<dbReference type="Proteomes" id="UP000198589">
    <property type="component" value="Unassembled WGS sequence"/>
</dbReference>
<dbReference type="Pfam" id="PF00067">
    <property type="entry name" value="p450"/>
    <property type="match status" value="1"/>
</dbReference>
<dbReference type="GO" id="GO:0016125">
    <property type="term" value="P:sterol metabolic process"/>
    <property type="evidence" value="ECO:0007669"/>
    <property type="project" value="TreeGrafter"/>
</dbReference>
<sequence length="419" mass="45818">MPGRKPRRPENALQLLTRGYGWLPDRRRADGSRTVGARLGGLPVTAIEGPEAARFLYDEDHVRRAHAIPEPVQGTLFGKGAVHTLDGEAHRVRKAMFVGLLMREDGIGSLVQQVTAAWDGAVAEWARRRQIVLFDEAGTVLAGAVCRWAGIPVADDEVPGVARDLLAMVDGFATGGPRHVRARRARGRREAWLAQLVRDVRSGARTVPEDSAVAVVAAHRDAGGEQLDSRVAAVELLNIVRPTTAVAWFVAFSGHALIRWPEHRARLAAGDAAYAEAFAHEVRRFYPFAPFIGGRAPREVEWDGVRIPENSMVLLDLYGQNHDPDLWGDPYTFRPERFLADGRVRDIGEFELVPQGGGDPRTNHRCPGEQLTIGLLSALAVRLARLEFDVPDQDLTIALHRIPAKPAGGVVLQVRGTAS</sequence>
<dbReference type="GO" id="GO:0020037">
    <property type="term" value="F:heme binding"/>
    <property type="evidence" value="ECO:0007669"/>
    <property type="project" value="InterPro"/>
</dbReference>
<protein>
    <submittedName>
        <fullName evidence="9">Fatty-acid peroxygenase</fullName>
    </submittedName>
</protein>
<evidence type="ECO:0000256" key="7">
    <source>
        <dbReference type="ARBA" id="ARBA00023033"/>
    </source>
</evidence>
<evidence type="ECO:0000313" key="9">
    <source>
        <dbReference type="EMBL" id="SFE55202.1"/>
    </source>
</evidence>
<dbReference type="GO" id="GO:0016705">
    <property type="term" value="F:oxidoreductase activity, acting on paired donors, with incorporation or reduction of molecular oxygen"/>
    <property type="evidence" value="ECO:0007669"/>
    <property type="project" value="InterPro"/>
</dbReference>
<organism evidence="9 10">
    <name type="scientific">Blastococcus tunisiensis</name>
    <dbReference type="NCBI Taxonomy" id="1798228"/>
    <lineage>
        <taxon>Bacteria</taxon>
        <taxon>Bacillati</taxon>
        <taxon>Actinomycetota</taxon>
        <taxon>Actinomycetes</taxon>
        <taxon>Geodermatophilales</taxon>
        <taxon>Geodermatophilaceae</taxon>
        <taxon>Blastococcus</taxon>
    </lineage>
</organism>
<evidence type="ECO:0000313" key="10">
    <source>
        <dbReference type="Proteomes" id="UP000198589"/>
    </source>
</evidence>
<dbReference type="Gene3D" id="1.10.630.10">
    <property type="entry name" value="Cytochrome P450"/>
    <property type="match status" value="1"/>
</dbReference>
<comment type="cofactor">
    <cofactor evidence="1 8">
        <name>heme</name>
        <dbReference type="ChEBI" id="CHEBI:30413"/>
    </cofactor>
</comment>
<keyword evidence="5" id="KW-0560">Oxidoreductase</keyword>
<keyword evidence="4 8" id="KW-0479">Metal-binding</keyword>
<dbReference type="PANTHER" id="PTHR24286">
    <property type="entry name" value="CYTOCHROME P450 26"/>
    <property type="match status" value="1"/>
</dbReference>
<accession>A0A1I2BG66</accession>
<dbReference type="PANTHER" id="PTHR24286:SF24">
    <property type="entry name" value="LANOSTEROL 14-ALPHA DEMETHYLASE"/>
    <property type="match status" value="1"/>
</dbReference>
<dbReference type="InterPro" id="IPR002401">
    <property type="entry name" value="Cyt_P450_E_grp-I"/>
</dbReference>
<dbReference type="SUPFAM" id="SSF48264">
    <property type="entry name" value="Cytochrome P450"/>
    <property type="match status" value="1"/>
</dbReference>
<evidence type="ECO:0000256" key="8">
    <source>
        <dbReference type="PIRSR" id="PIRSR602401-1"/>
    </source>
</evidence>
<dbReference type="EMBL" id="FOND01000004">
    <property type="protein sequence ID" value="SFE55202.1"/>
    <property type="molecule type" value="Genomic_DNA"/>
</dbReference>
<name>A0A1I2BG66_9ACTN</name>
<dbReference type="OrthoDB" id="9764248at2"/>
<reference evidence="10" key="1">
    <citation type="submission" date="2016-10" db="EMBL/GenBank/DDBJ databases">
        <authorList>
            <person name="Varghese N."/>
            <person name="Submissions S."/>
        </authorList>
    </citation>
    <scope>NUCLEOTIDE SEQUENCE [LARGE SCALE GENOMIC DNA]</scope>
    <source>
        <strain evidence="10">DSM 46838</strain>
    </source>
</reference>
<gene>
    <name evidence="9" type="ORF">SAMN05216574_104155</name>
</gene>
<evidence type="ECO:0000256" key="6">
    <source>
        <dbReference type="ARBA" id="ARBA00023004"/>
    </source>
</evidence>
<evidence type="ECO:0000256" key="3">
    <source>
        <dbReference type="ARBA" id="ARBA00022617"/>
    </source>
</evidence>
<evidence type="ECO:0000256" key="1">
    <source>
        <dbReference type="ARBA" id="ARBA00001971"/>
    </source>
</evidence>
<dbReference type="STRING" id="1798228.SAMN05216574_104155"/>
<dbReference type="InterPro" id="IPR001128">
    <property type="entry name" value="Cyt_P450"/>
</dbReference>
<comment type="similarity">
    <text evidence="2">Belongs to the cytochrome P450 family.</text>
</comment>
<dbReference type="InterPro" id="IPR036396">
    <property type="entry name" value="Cyt_P450_sf"/>
</dbReference>
<dbReference type="CDD" id="cd11067">
    <property type="entry name" value="CYP152"/>
    <property type="match status" value="1"/>
</dbReference>
<dbReference type="AlphaFoldDB" id="A0A1I2BG66"/>
<keyword evidence="7" id="KW-0503">Monooxygenase</keyword>
<keyword evidence="6 8" id="KW-0408">Iron</keyword>
<proteinExistence type="inferred from homology"/>
<evidence type="ECO:0000256" key="5">
    <source>
        <dbReference type="ARBA" id="ARBA00023002"/>
    </source>
</evidence>
<dbReference type="RefSeq" id="WP_092196051.1">
    <property type="nucleotide sequence ID" value="NZ_FOND01000004.1"/>
</dbReference>
<dbReference type="PRINTS" id="PR00463">
    <property type="entry name" value="EP450I"/>
</dbReference>
<dbReference type="GO" id="GO:0005506">
    <property type="term" value="F:iron ion binding"/>
    <property type="evidence" value="ECO:0007669"/>
    <property type="project" value="InterPro"/>
</dbReference>
<evidence type="ECO:0000256" key="2">
    <source>
        <dbReference type="ARBA" id="ARBA00010617"/>
    </source>
</evidence>
<dbReference type="GO" id="GO:0004497">
    <property type="term" value="F:monooxygenase activity"/>
    <property type="evidence" value="ECO:0007669"/>
    <property type="project" value="UniProtKB-KW"/>
</dbReference>
<keyword evidence="10" id="KW-1185">Reference proteome</keyword>
<evidence type="ECO:0000256" key="4">
    <source>
        <dbReference type="ARBA" id="ARBA00022723"/>
    </source>
</evidence>
<keyword evidence="3 8" id="KW-0349">Heme</keyword>
<feature type="binding site" description="axial binding residue" evidence="8">
    <location>
        <position position="366"/>
    </location>
    <ligand>
        <name>heme</name>
        <dbReference type="ChEBI" id="CHEBI:30413"/>
    </ligand>
    <ligandPart>
        <name>Fe</name>
        <dbReference type="ChEBI" id="CHEBI:18248"/>
    </ligandPart>
</feature>